<evidence type="ECO:0000256" key="3">
    <source>
        <dbReference type="ARBA" id="ARBA00022827"/>
    </source>
</evidence>
<reference evidence="8" key="1">
    <citation type="submission" date="2024-05" db="EMBL/GenBank/DDBJ databases">
        <title>Planctomycetes of the genus Singulisphaera possess chitinolytic capabilities.</title>
        <authorList>
            <person name="Ivanova A."/>
        </authorList>
    </citation>
    <scope>NUCLEOTIDE SEQUENCE</scope>
    <source>
        <strain evidence="8">Ch08T</strain>
    </source>
</reference>
<evidence type="ECO:0000256" key="6">
    <source>
        <dbReference type="SAM" id="Phobius"/>
    </source>
</evidence>
<evidence type="ECO:0000256" key="5">
    <source>
        <dbReference type="ARBA" id="ARBA00037941"/>
    </source>
</evidence>
<dbReference type="RefSeq" id="WP_406696638.1">
    <property type="nucleotide sequence ID" value="NZ_CP155447.1"/>
</dbReference>
<dbReference type="SUPFAM" id="SSF51905">
    <property type="entry name" value="FAD/NAD(P)-binding domain"/>
    <property type="match status" value="1"/>
</dbReference>
<comment type="cofactor">
    <cofactor evidence="1">
        <name>FAD</name>
        <dbReference type="ChEBI" id="CHEBI:57692"/>
    </cofactor>
</comment>
<proteinExistence type="inferred from homology"/>
<accession>A0AAU7CFE1</accession>
<keyword evidence="2" id="KW-0285">Flavoprotein</keyword>
<name>A0AAU7CFE1_9BACT</name>
<keyword evidence="6" id="KW-1133">Transmembrane helix</keyword>
<comment type="similarity">
    <text evidence="5">Belongs to the L2HGDH family.</text>
</comment>
<protein>
    <submittedName>
        <fullName evidence="8">FAD-dependent oxidoreductase</fullName>
    </submittedName>
</protein>
<dbReference type="Pfam" id="PF01266">
    <property type="entry name" value="DAO"/>
    <property type="match status" value="1"/>
</dbReference>
<sequence length="69" mass="7703">MRGSYDVVVVGGGFFGCMIALHLRRQNARVAVVERGSRLLGRASYHNQARVHNGYHYPRSVLTAFRSLA</sequence>
<dbReference type="EMBL" id="CP155447">
    <property type="protein sequence ID" value="XBH03896.1"/>
    <property type="molecule type" value="Genomic_DNA"/>
</dbReference>
<evidence type="ECO:0000256" key="1">
    <source>
        <dbReference type="ARBA" id="ARBA00001974"/>
    </source>
</evidence>
<gene>
    <name evidence="8" type="ORF">V5E97_37200</name>
</gene>
<keyword evidence="3" id="KW-0274">FAD</keyword>
<evidence type="ECO:0000256" key="2">
    <source>
        <dbReference type="ARBA" id="ARBA00022630"/>
    </source>
</evidence>
<dbReference type="PANTHER" id="PTHR43104:SF2">
    <property type="entry name" value="L-2-HYDROXYGLUTARATE DEHYDROGENASE, MITOCHONDRIAL"/>
    <property type="match status" value="1"/>
</dbReference>
<feature type="domain" description="FAD dependent oxidoreductase" evidence="7">
    <location>
        <begin position="6"/>
        <end position="60"/>
    </location>
</feature>
<dbReference type="InterPro" id="IPR006076">
    <property type="entry name" value="FAD-dep_OxRdtase"/>
</dbReference>
<dbReference type="PROSITE" id="PS51257">
    <property type="entry name" value="PROKAR_LIPOPROTEIN"/>
    <property type="match status" value="1"/>
</dbReference>
<evidence type="ECO:0000259" key="7">
    <source>
        <dbReference type="Pfam" id="PF01266"/>
    </source>
</evidence>
<organism evidence="8">
    <name type="scientific">Singulisphaera sp. Ch08</name>
    <dbReference type="NCBI Taxonomy" id="3120278"/>
    <lineage>
        <taxon>Bacteria</taxon>
        <taxon>Pseudomonadati</taxon>
        <taxon>Planctomycetota</taxon>
        <taxon>Planctomycetia</taxon>
        <taxon>Isosphaerales</taxon>
        <taxon>Isosphaeraceae</taxon>
        <taxon>Singulisphaera</taxon>
    </lineage>
</organism>
<dbReference type="GO" id="GO:0047545">
    <property type="term" value="F:(S)-2-hydroxyglutarate dehydrogenase activity"/>
    <property type="evidence" value="ECO:0007669"/>
    <property type="project" value="TreeGrafter"/>
</dbReference>
<keyword evidence="6" id="KW-0472">Membrane</keyword>
<dbReference type="PANTHER" id="PTHR43104">
    <property type="entry name" value="L-2-HYDROXYGLUTARATE DEHYDROGENASE, MITOCHONDRIAL"/>
    <property type="match status" value="1"/>
</dbReference>
<dbReference type="AlphaFoldDB" id="A0AAU7CFE1"/>
<dbReference type="Gene3D" id="3.50.50.60">
    <property type="entry name" value="FAD/NAD(P)-binding domain"/>
    <property type="match status" value="1"/>
</dbReference>
<evidence type="ECO:0000313" key="8">
    <source>
        <dbReference type="EMBL" id="XBH03896.1"/>
    </source>
</evidence>
<dbReference type="InterPro" id="IPR036188">
    <property type="entry name" value="FAD/NAD-bd_sf"/>
</dbReference>
<feature type="transmembrane region" description="Helical" evidence="6">
    <location>
        <begin position="6"/>
        <end position="23"/>
    </location>
</feature>
<evidence type="ECO:0000256" key="4">
    <source>
        <dbReference type="ARBA" id="ARBA00023002"/>
    </source>
</evidence>
<keyword evidence="4" id="KW-0560">Oxidoreductase</keyword>
<keyword evidence="6" id="KW-0812">Transmembrane</keyword>